<reference evidence="3 4" key="1">
    <citation type="journal article" date="2018" name="New Phytol.">
        <title>Phylogenomics of Endogonaceae and evolution of mycorrhizas within Mucoromycota.</title>
        <authorList>
            <person name="Chang Y."/>
            <person name="Desiro A."/>
            <person name="Na H."/>
            <person name="Sandor L."/>
            <person name="Lipzen A."/>
            <person name="Clum A."/>
            <person name="Barry K."/>
            <person name="Grigoriev I.V."/>
            <person name="Martin F.M."/>
            <person name="Stajich J.E."/>
            <person name="Smith M.E."/>
            <person name="Bonito G."/>
            <person name="Spatafora J.W."/>
        </authorList>
    </citation>
    <scope>NUCLEOTIDE SEQUENCE [LARGE SCALE GENOMIC DNA]</scope>
    <source>
        <strain evidence="3 4">AD002</strain>
    </source>
</reference>
<evidence type="ECO:0000256" key="1">
    <source>
        <dbReference type="SAM" id="MobiDB-lite"/>
    </source>
</evidence>
<proteinExistence type="predicted"/>
<evidence type="ECO:0000259" key="2">
    <source>
        <dbReference type="PROSITE" id="PS00028"/>
    </source>
</evidence>
<evidence type="ECO:0000313" key="3">
    <source>
        <dbReference type="EMBL" id="RUS26852.1"/>
    </source>
</evidence>
<evidence type="ECO:0000313" key="4">
    <source>
        <dbReference type="Proteomes" id="UP000274822"/>
    </source>
</evidence>
<feature type="domain" description="C2H2-type" evidence="2">
    <location>
        <begin position="13"/>
        <end position="35"/>
    </location>
</feature>
<dbReference type="Pfam" id="PF18759">
    <property type="entry name" value="Plavaka"/>
    <property type="match status" value="1"/>
</dbReference>
<protein>
    <recommendedName>
        <fullName evidence="2">C2H2-type domain-containing protein</fullName>
    </recommendedName>
</protein>
<sequence length="340" mass="39448">MPQPSLFINKSFCYLICARVFVRKEGLTRHLEDSHVHSQCSTLESSSSTIVHHQHLSEHSSINDNSRDVNSDIEVKIKPTGNENQDNNYPDNENEEQNNEDQDNEDLDYKDLDDEDKSESEATSDIEILSNTPGGEDAKDSEDFDNTIVSIVEIVHHDKAGYIYNLDEEEEDDISFQQELDDNPFYPWLNEDELWLSDLLFKNVSSSVDNKILAAIKTGRLITRSPIHFKNIYEMHAIIDKAADIVKMPFYNKTWNIAHKNEAWTGDYTLWYRNPIDAIRKLFSNPLFNSHMSFAPEKHYGINQCHRYSEIYWSNLWWELQDQLPEGSTIVPIILAIDET</sequence>
<dbReference type="AlphaFoldDB" id="A0A433QAQ3"/>
<accession>A0A433QAQ3</accession>
<comment type="caution">
    <text evidence="3">The sequence shown here is derived from an EMBL/GenBank/DDBJ whole genome shotgun (WGS) entry which is preliminary data.</text>
</comment>
<dbReference type="EMBL" id="RBNJ01009522">
    <property type="protein sequence ID" value="RUS26852.1"/>
    <property type="molecule type" value="Genomic_DNA"/>
</dbReference>
<dbReference type="Proteomes" id="UP000274822">
    <property type="component" value="Unassembled WGS sequence"/>
</dbReference>
<keyword evidence="4" id="KW-1185">Reference proteome</keyword>
<dbReference type="InterPro" id="IPR041078">
    <property type="entry name" value="Plavaka"/>
</dbReference>
<name>A0A433QAQ3_9FUNG</name>
<gene>
    <name evidence="3" type="ORF">BC938DRAFT_484035</name>
</gene>
<dbReference type="InterPro" id="IPR013087">
    <property type="entry name" value="Znf_C2H2_type"/>
</dbReference>
<feature type="region of interest" description="Disordered" evidence="1">
    <location>
        <begin position="77"/>
        <end position="142"/>
    </location>
</feature>
<organism evidence="3 4">
    <name type="scientific">Jimgerdemannia flammicorona</name>
    <dbReference type="NCBI Taxonomy" id="994334"/>
    <lineage>
        <taxon>Eukaryota</taxon>
        <taxon>Fungi</taxon>
        <taxon>Fungi incertae sedis</taxon>
        <taxon>Mucoromycota</taxon>
        <taxon>Mucoromycotina</taxon>
        <taxon>Endogonomycetes</taxon>
        <taxon>Endogonales</taxon>
        <taxon>Endogonaceae</taxon>
        <taxon>Jimgerdemannia</taxon>
    </lineage>
</organism>
<feature type="compositionally biased region" description="Low complexity" evidence="1">
    <location>
        <begin position="82"/>
        <end position="91"/>
    </location>
</feature>
<dbReference type="PROSITE" id="PS00028">
    <property type="entry name" value="ZINC_FINGER_C2H2_1"/>
    <property type="match status" value="1"/>
</dbReference>
<feature type="compositionally biased region" description="Acidic residues" evidence="1">
    <location>
        <begin position="92"/>
        <end position="124"/>
    </location>
</feature>